<dbReference type="PIRSF" id="PIRSF036659">
    <property type="entry name" value="BdbC"/>
    <property type="match status" value="1"/>
</dbReference>
<dbReference type="EMBL" id="VZDO01000009">
    <property type="protein sequence ID" value="KAB0679667.1"/>
    <property type="molecule type" value="Genomic_DNA"/>
</dbReference>
<evidence type="ECO:0000256" key="5">
    <source>
        <dbReference type="ARBA" id="ARBA00022982"/>
    </source>
</evidence>
<dbReference type="GO" id="GO:0006457">
    <property type="term" value="P:protein folding"/>
    <property type="evidence" value="ECO:0007669"/>
    <property type="project" value="InterPro"/>
</dbReference>
<keyword evidence="7" id="KW-0560">Oxidoreductase</keyword>
<feature type="transmembrane region" description="Helical" evidence="12">
    <location>
        <begin position="56"/>
        <end position="74"/>
    </location>
</feature>
<dbReference type="GO" id="GO:0016020">
    <property type="term" value="C:membrane"/>
    <property type="evidence" value="ECO:0007669"/>
    <property type="project" value="UniProtKB-SubCell"/>
</dbReference>
<dbReference type="Gene3D" id="1.20.1550.10">
    <property type="entry name" value="DsbB-like"/>
    <property type="match status" value="1"/>
</dbReference>
<feature type="transmembrane region" description="Helical" evidence="12">
    <location>
        <begin position="125"/>
        <end position="149"/>
    </location>
</feature>
<dbReference type="SUPFAM" id="SSF158442">
    <property type="entry name" value="DsbB-like"/>
    <property type="match status" value="1"/>
</dbReference>
<feature type="transmembrane region" description="Helical" evidence="12">
    <location>
        <begin position="23"/>
        <end position="44"/>
    </location>
</feature>
<keyword evidence="14" id="KW-1185">Reference proteome</keyword>
<sequence length="156" mass="16201">MSAQTVDGAKLPVGMRGTPARRLAPLHGAWVVALVATLGALFVGEVMGQVPCVLCWYQRVAMFPLAVLLGIAAFRGDWGVQPYALPLAVAGFAVAAFHGLLYAGIVPETIEPCGAGPSCASADMTILGILPLPFLSLAAFAAISLLLTIPFDRKRA</sequence>
<evidence type="ECO:0000256" key="12">
    <source>
        <dbReference type="SAM" id="Phobius"/>
    </source>
</evidence>
<gene>
    <name evidence="13" type="ORF">F6X38_12670</name>
</gene>
<keyword evidence="6 12" id="KW-1133">Transmembrane helix</keyword>
<proteinExistence type="inferred from homology"/>
<keyword evidence="8 12" id="KW-0472">Membrane</keyword>
<dbReference type="InterPro" id="IPR023380">
    <property type="entry name" value="DsbB-like_sf"/>
</dbReference>
<dbReference type="PANTHER" id="PTHR43469:SF1">
    <property type="entry name" value="SPBETA PROPHAGE-DERIVED DISULFIDE BOND FORMATION PROTEIN B"/>
    <property type="match status" value="1"/>
</dbReference>
<name>A0A7V7PP64_9HYPH</name>
<evidence type="ECO:0000256" key="9">
    <source>
        <dbReference type="ARBA" id="ARBA00023157"/>
    </source>
</evidence>
<evidence type="ECO:0000256" key="4">
    <source>
        <dbReference type="ARBA" id="ARBA00022692"/>
    </source>
</evidence>
<dbReference type="Pfam" id="PF02600">
    <property type="entry name" value="DsbB"/>
    <property type="match status" value="1"/>
</dbReference>
<evidence type="ECO:0000313" key="13">
    <source>
        <dbReference type="EMBL" id="KAB0679667.1"/>
    </source>
</evidence>
<accession>A0A7V7PP64</accession>
<keyword evidence="3" id="KW-0813">Transport</keyword>
<dbReference type="InterPro" id="IPR003752">
    <property type="entry name" value="DiS_bond_form_DsbB/BdbC"/>
</dbReference>
<evidence type="ECO:0000313" key="14">
    <source>
        <dbReference type="Proteomes" id="UP000432089"/>
    </source>
</evidence>
<protein>
    <submittedName>
        <fullName evidence="13">Disulfide bond formation protein B</fullName>
    </submittedName>
</protein>
<evidence type="ECO:0000256" key="11">
    <source>
        <dbReference type="ARBA" id="ARBA00023284"/>
    </source>
</evidence>
<dbReference type="RefSeq" id="WP_150970190.1">
    <property type="nucleotide sequence ID" value="NZ_VZDO01000009.1"/>
</dbReference>
<keyword evidence="5" id="KW-0249">Electron transport</keyword>
<dbReference type="PANTHER" id="PTHR43469">
    <property type="entry name" value="DISULFIDE FORMATION PROTEIN-RELATED"/>
    <property type="match status" value="1"/>
</dbReference>
<dbReference type="Proteomes" id="UP000432089">
    <property type="component" value="Unassembled WGS sequence"/>
</dbReference>
<evidence type="ECO:0000256" key="1">
    <source>
        <dbReference type="ARBA" id="ARBA00004141"/>
    </source>
</evidence>
<dbReference type="AlphaFoldDB" id="A0A7V7PP64"/>
<comment type="similarity">
    <text evidence="2">Belongs to the DsbB family. BdbC subfamily.</text>
</comment>
<keyword evidence="11" id="KW-0676">Redox-active center</keyword>
<dbReference type="GO" id="GO:0015035">
    <property type="term" value="F:protein-disulfide reductase activity"/>
    <property type="evidence" value="ECO:0007669"/>
    <property type="project" value="InterPro"/>
</dbReference>
<keyword evidence="9" id="KW-1015">Disulfide bond</keyword>
<evidence type="ECO:0000256" key="7">
    <source>
        <dbReference type="ARBA" id="ARBA00023002"/>
    </source>
</evidence>
<keyword evidence="4 12" id="KW-0812">Transmembrane</keyword>
<evidence type="ECO:0000256" key="3">
    <source>
        <dbReference type="ARBA" id="ARBA00022448"/>
    </source>
</evidence>
<reference evidence="13 14" key="1">
    <citation type="submission" date="2019-09" db="EMBL/GenBank/DDBJ databases">
        <title>YIM 132180 draft genome.</title>
        <authorList>
            <person name="Zhang K."/>
        </authorList>
    </citation>
    <scope>NUCLEOTIDE SEQUENCE [LARGE SCALE GENOMIC DNA]</scope>
    <source>
        <strain evidence="13 14">YIM 132180</strain>
    </source>
</reference>
<evidence type="ECO:0000256" key="8">
    <source>
        <dbReference type="ARBA" id="ARBA00023136"/>
    </source>
</evidence>
<comment type="subcellular location">
    <subcellularLocation>
        <location evidence="1">Membrane</location>
        <topology evidence="1">Multi-pass membrane protein</topology>
    </subcellularLocation>
</comment>
<evidence type="ECO:0000256" key="10">
    <source>
        <dbReference type="ARBA" id="ARBA00023186"/>
    </source>
</evidence>
<keyword evidence="10" id="KW-0143">Chaperone</keyword>
<organism evidence="13 14">
    <name type="scientific">Plantimonas leprariae</name>
    <dbReference type="NCBI Taxonomy" id="2615207"/>
    <lineage>
        <taxon>Bacteria</taxon>
        <taxon>Pseudomonadati</taxon>
        <taxon>Pseudomonadota</taxon>
        <taxon>Alphaproteobacteria</taxon>
        <taxon>Hyphomicrobiales</taxon>
        <taxon>Aurantimonadaceae</taxon>
        <taxon>Plantimonas</taxon>
    </lineage>
</organism>
<comment type="caution">
    <text evidence="13">The sequence shown here is derived from an EMBL/GenBank/DDBJ whole genome shotgun (WGS) entry which is preliminary data.</text>
</comment>
<evidence type="ECO:0000256" key="6">
    <source>
        <dbReference type="ARBA" id="ARBA00022989"/>
    </source>
</evidence>
<feature type="transmembrane region" description="Helical" evidence="12">
    <location>
        <begin position="83"/>
        <end position="105"/>
    </location>
</feature>
<dbReference type="InterPro" id="IPR012187">
    <property type="entry name" value="Disulphide_bond_form_BdbC"/>
</dbReference>
<evidence type="ECO:0000256" key="2">
    <source>
        <dbReference type="ARBA" id="ARBA00007602"/>
    </source>
</evidence>